<comment type="caution">
    <text evidence="1">The sequence shown here is derived from an EMBL/GenBank/DDBJ whole genome shotgun (WGS) entry which is preliminary data.</text>
</comment>
<name>A0A949JXA7_9FIRM</name>
<dbReference type="Pfam" id="PF10387">
    <property type="entry name" value="DUF2442"/>
    <property type="match status" value="1"/>
</dbReference>
<dbReference type="AlphaFoldDB" id="A0A949JXA7"/>
<dbReference type="InterPro" id="IPR036782">
    <property type="entry name" value="NE0471-like_N"/>
</dbReference>
<dbReference type="InterPro" id="IPR018841">
    <property type="entry name" value="DUF2442"/>
</dbReference>
<dbReference type="SUPFAM" id="SSF143880">
    <property type="entry name" value="NE0471 N-terminal domain-like"/>
    <property type="match status" value="1"/>
</dbReference>
<proteinExistence type="predicted"/>
<dbReference type="Proteomes" id="UP000712157">
    <property type="component" value="Unassembled WGS sequence"/>
</dbReference>
<evidence type="ECO:0000313" key="2">
    <source>
        <dbReference type="Proteomes" id="UP000712157"/>
    </source>
</evidence>
<protein>
    <submittedName>
        <fullName evidence="1">DUF2442 domain-containing protein</fullName>
    </submittedName>
</protein>
<evidence type="ECO:0000313" key="1">
    <source>
        <dbReference type="EMBL" id="MBU9735789.1"/>
    </source>
</evidence>
<dbReference type="Gene3D" id="3.30.2020.10">
    <property type="entry name" value="NE0471-like N-terminal domain"/>
    <property type="match status" value="1"/>
</dbReference>
<dbReference type="RefSeq" id="WP_158348555.1">
    <property type="nucleotide sequence ID" value="NZ_JAHQCW010000005.1"/>
</dbReference>
<accession>A0A949JXA7</accession>
<organism evidence="1 2">
    <name type="scientific">Diplocloster agilis</name>
    <dbReference type="NCBI Taxonomy" id="2850323"/>
    <lineage>
        <taxon>Bacteria</taxon>
        <taxon>Bacillati</taxon>
        <taxon>Bacillota</taxon>
        <taxon>Clostridia</taxon>
        <taxon>Lachnospirales</taxon>
        <taxon>Lachnospiraceae</taxon>
        <taxon>Diplocloster</taxon>
    </lineage>
</organism>
<keyword evidence="2" id="KW-1185">Reference proteome</keyword>
<sequence length="98" mass="11133">MYLVNGIVYAGELTENIKIKEAKPLPYGMLLLTFSTGEKRLFDTTMLQGSAFAPLSDEKVFSDVHVSHGFVSWMNGEIDCAPEYMYENSYAYEEEFVI</sequence>
<dbReference type="EMBL" id="JAHQCW010000005">
    <property type="protein sequence ID" value="MBU9735789.1"/>
    <property type="molecule type" value="Genomic_DNA"/>
</dbReference>
<reference evidence="1" key="1">
    <citation type="submission" date="2021-06" db="EMBL/GenBank/DDBJ databases">
        <title>Description of novel taxa of the family Lachnospiraceae.</title>
        <authorList>
            <person name="Chaplin A.V."/>
            <person name="Sokolova S.R."/>
            <person name="Pikina A.P."/>
            <person name="Korzhanova M."/>
            <person name="Belova V."/>
            <person name="Korostin D."/>
            <person name="Efimov B.A."/>
        </authorList>
    </citation>
    <scope>NUCLEOTIDE SEQUENCE</scope>
    <source>
        <strain evidence="1">ASD5720</strain>
    </source>
</reference>
<gene>
    <name evidence="1" type="ORF">KTH89_04520</name>
</gene>